<proteinExistence type="predicted"/>
<dbReference type="InterPro" id="IPR036291">
    <property type="entry name" value="NAD(P)-bd_dom_sf"/>
</dbReference>
<dbReference type="SMART" id="SM00829">
    <property type="entry name" value="PKS_ER"/>
    <property type="match status" value="1"/>
</dbReference>
<dbReference type="CDD" id="cd08243">
    <property type="entry name" value="quinone_oxidoreductase_like_1"/>
    <property type="match status" value="1"/>
</dbReference>
<dbReference type="InterPro" id="IPR013149">
    <property type="entry name" value="ADH-like_C"/>
</dbReference>
<accession>A0A9W4P0P3</accession>
<organism evidence="3 4">
    <name type="scientific">Penicillium egyptiacum</name>
    <dbReference type="NCBI Taxonomy" id="1303716"/>
    <lineage>
        <taxon>Eukaryota</taxon>
        <taxon>Fungi</taxon>
        <taxon>Dikarya</taxon>
        <taxon>Ascomycota</taxon>
        <taxon>Pezizomycotina</taxon>
        <taxon>Eurotiomycetes</taxon>
        <taxon>Eurotiomycetidae</taxon>
        <taxon>Eurotiales</taxon>
        <taxon>Aspergillaceae</taxon>
        <taxon>Penicillium</taxon>
    </lineage>
</organism>
<gene>
    <name evidence="3" type="ORF">PEGY_LOCUS322</name>
</gene>
<dbReference type="InterPro" id="IPR013154">
    <property type="entry name" value="ADH-like_N"/>
</dbReference>
<dbReference type="InterPro" id="IPR020843">
    <property type="entry name" value="ER"/>
</dbReference>
<evidence type="ECO:0000256" key="1">
    <source>
        <dbReference type="ARBA" id="ARBA00022857"/>
    </source>
</evidence>
<dbReference type="Proteomes" id="UP001154252">
    <property type="component" value="Unassembled WGS sequence"/>
</dbReference>
<feature type="domain" description="Enoyl reductase (ER)" evidence="2">
    <location>
        <begin position="68"/>
        <end position="384"/>
    </location>
</feature>
<name>A0A9W4P0P3_9EURO</name>
<dbReference type="Gene3D" id="3.90.180.10">
    <property type="entry name" value="Medium-chain alcohol dehydrogenases, catalytic domain"/>
    <property type="match status" value="1"/>
</dbReference>
<dbReference type="Pfam" id="PF08240">
    <property type="entry name" value="ADH_N"/>
    <property type="match status" value="1"/>
</dbReference>
<dbReference type="InterPro" id="IPR051603">
    <property type="entry name" value="Zinc-ADH_QOR/CCCR"/>
</dbReference>
<dbReference type="OrthoDB" id="203908at2759"/>
<dbReference type="AlphaFoldDB" id="A0A9W4P0P3"/>
<protein>
    <recommendedName>
        <fullName evidence="2">Enoyl reductase (ER) domain-containing protein</fullName>
    </recommendedName>
</protein>
<evidence type="ECO:0000313" key="4">
    <source>
        <dbReference type="Proteomes" id="UP001154252"/>
    </source>
</evidence>
<comment type="caution">
    <text evidence="3">The sequence shown here is derived from an EMBL/GenBank/DDBJ whole genome shotgun (WGS) entry which is preliminary data.</text>
</comment>
<evidence type="ECO:0000313" key="3">
    <source>
        <dbReference type="EMBL" id="CAG8883004.1"/>
    </source>
</evidence>
<evidence type="ECO:0000259" key="2">
    <source>
        <dbReference type="SMART" id="SM00829"/>
    </source>
</evidence>
<dbReference type="EMBL" id="CAJVRC010000459">
    <property type="protein sequence ID" value="CAG8883004.1"/>
    <property type="molecule type" value="Genomic_DNA"/>
</dbReference>
<keyword evidence="1" id="KW-0521">NADP</keyword>
<reference evidence="3" key="1">
    <citation type="submission" date="2021-07" db="EMBL/GenBank/DDBJ databases">
        <authorList>
            <person name="Branca A.L. A."/>
        </authorList>
    </citation>
    <scope>NUCLEOTIDE SEQUENCE</scope>
</reference>
<dbReference type="SUPFAM" id="SSF50129">
    <property type="entry name" value="GroES-like"/>
    <property type="match status" value="1"/>
</dbReference>
<dbReference type="Pfam" id="PF00107">
    <property type="entry name" value="ADH_zinc_N"/>
    <property type="match status" value="1"/>
</dbReference>
<dbReference type="InterPro" id="IPR011032">
    <property type="entry name" value="GroES-like_sf"/>
</dbReference>
<dbReference type="PANTHER" id="PTHR44154">
    <property type="entry name" value="QUINONE OXIDOREDUCTASE"/>
    <property type="match status" value="1"/>
</dbReference>
<dbReference type="SUPFAM" id="SSF51735">
    <property type="entry name" value="NAD(P)-binding Rossmann-fold domains"/>
    <property type="match status" value="1"/>
</dbReference>
<dbReference type="PANTHER" id="PTHR44154:SF1">
    <property type="entry name" value="QUINONE OXIDOREDUCTASE"/>
    <property type="match status" value="1"/>
</dbReference>
<sequence length="386" mass="40736">MSAISTRKRGILVLTAIAVLVSYFWLSPLPHNQTTVTTTTIADTITSPTAGAAMSFDTMRAVVMHEIGGPGVLKLQTVPKPTPTAGQVRIRVKSFGLNRSEVYTRQGHSPGVTFPRVLGIEAAGLVDDAAPDSGFQAGEVVVTAMGGMGRNFDGGYAEYTVVPATQVRRVNATAAFGPDQPVPWDILGALPELMQTAWGSLFTSLELVPSDHLLIRGGTTSVGLAAAALARSHGVSVTATTRNPARVEFLRGLGIENVIIDGGSILAEVQKLAPLSKILELVGVTTLDDSLRCVAPGGTVCMTGIAGNKWTFEEFTPMASIPTSVKLTTYASTTEAVLKTPIEKIARDLATGKIRLPIKTVPLEEIVEAHRLMEEEGALAKIVMIV</sequence>
<dbReference type="GO" id="GO:0016491">
    <property type="term" value="F:oxidoreductase activity"/>
    <property type="evidence" value="ECO:0007669"/>
    <property type="project" value="InterPro"/>
</dbReference>
<keyword evidence="4" id="KW-1185">Reference proteome</keyword>